<feature type="compositionally biased region" description="Basic residues" evidence="3">
    <location>
        <begin position="70"/>
        <end position="90"/>
    </location>
</feature>
<feature type="compositionally biased region" description="Basic and acidic residues" evidence="3">
    <location>
        <begin position="288"/>
        <end position="303"/>
    </location>
</feature>
<feature type="region of interest" description="Disordered" evidence="3">
    <location>
        <begin position="287"/>
        <end position="324"/>
    </location>
</feature>
<dbReference type="InterPro" id="IPR036427">
    <property type="entry name" value="Bromodomain-like_sf"/>
</dbReference>
<dbReference type="PROSITE" id="PS50014">
    <property type="entry name" value="BROMODOMAIN_2"/>
    <property type="match status" value="1"/>
</dbReference>
<comment type="caution">
    <text evidence="5">The sequence shown here is derived from an EMBL/GenBank/DDBJ whole genome shotgun (WGS) entry which is preliminary data.</text>
</comment>
<reference evidence="5 6" key="1">
    <citation type="submission" date="2016-07" db="EMBL/GenBank/DDBJ databases">
        <title>Pervasive Adenine N6-methylation of Active Genes in Fungi.</title>
        <authorList>
            <consortium name="DOE Joint Genome Institute"/>
            <person name="Mondo S.J."/>
            <person name="Dannebaum R.O."/>
            <person name="Kuo R.C."/>
            <person name="Labutti K."/>
            <person name="Haridas S."/>
            <person name="Kuo A."/>
            <person name="Salamov A."/>
            <person name="Ahrendt S.R."/>
            <person name="Lipzen A."/>
            <person name="Sullivan W."/>
            <person name="Andreopoulos W.B."/>
            <person name="Clum A."/>
            <person name="Lindquist E."/>
            <person name="Daum C."/>
            <person name="Ramamoorthy G.K."/>
            <person name="Gryganskyi A."/>
            <person name="Culley D."/>
            <person name="Magnuson J.K."/>
            <person name="James T.Y."/>
            <person name="O'Malley M.A."/>
            <person name="Stajich J.E."/>
            <person name="Spatafora J.W."/>
            <person name="Visel A."/>
            <person name="Grigoriev I.V."/>
        </authorList>
    </citation>
    <scope>NUCLEOTIDE SEQUENCE [LARGE SCALE GENOMIC DNA]</scope>
    <source>
        <strain evidence="5 6">NRRL 3301</strain>
    </source>
</reference>
<feature type="domain" description="Bromo" evidence="4">
    <location>
        <begin position="138"/>
        <end position="200"/>
    </location>
</feature>
<feature type="region of interest" description="Disordered" evidence="3">
    <location>
        <begin position="1"/>
        <end position="98"/>
    </location>
</feature>
<dbReference type="OrthoDB" id="21449at2759"/>
<keyword evidence="1 2" id="KW-0103">Bromodomain</keyword>
<dbReference type="STRING" id="101127.A0A1X2GGE9"/>
<dbReference type="AlphaFoldDB" id="A0A1X2GGE9"/>
<feature type="compositionally biased region" description="Low complexity" evidence="3">
    <location>
        <begin position="55"/>
        <end position="69"/>
    </location>
</feature>
<dbReference type="PANTHER" id="PTHR22881:SF27">
    <property type="entry name" value="BROMODOMAIN CONTAINING 7_9"/>
    <property type="match status" value="1"/>
</dbReference>
<evidence type="ECO:0000313" key="6">
    <source>
        <dbReference type="Proteomes" id="UP000242146"/>
    </source>
</evidence>
<dbReference type="PANTHER" id="PTHR22881">
    <property type="entry name" value="BROMODOMAIN CONTAINING PROTEIN"/>
    <property type="match status" value="1"/>
</dbReference>
<evidence type="ECO:0000313" key="5">
    <source>
        <dbReference type="EMBL" id="ORX53201.1"/>
    </source>
</evidence>
<dbReference type="GO" id="GO:0006325">
    <property type="term" value="P:chromatin organization"/>
    <property type="evidence" value="ECO:0007669"/>
    <property type="project" value="UniProtKB-ARBA"/>
</dbReference>
<feature type="compositionally biased region" description="Low complexity" evidence="3">
    <location>
        <begin position="13"/>
        <end position="25"/>
    </location>
</feature>
<gene>
    <name evidence="5" type="ORF">DM01DRAFT_1346298</name>
</gene>
<dbReference type="SMART" id="SM00297">
    <property type="entry name" value="BROMO"/>
    <property type="match status" value="1"/>
</dbReference>
<feature type="compositionally biased region" description="Basic residues" evidence="3">
    <location>
        <begin position="305"/>
        <end position="314"/>
    </location>
</feature>
<dbReference type="Pfam" id="PF00439">
    <property type="entry name" value="Bromodomain"/>
    <property type="match status" value="1"/>
</dbReference>
<feature type="compositionally biased region" description="Acidic residues" evidence="3">
    <location>
        <begin position="26"/>
        <end position="47"/>
    </location>
</feature>
<evidence type="ECO:0000256" key="1">
    <source>
        <dbReference type="ARBA" id="ARBA00023117"/>
    </source>
</evidence>
<dbReference type="PRINTS" id="PR00503">
    <property type="entry name" value="BROMODOMAIN"/>
</dbReference>
<evidence type="ECO:0000256" key="3">
    <source>
        <dbReference type="SAM" id="MobiDB-lite"/>
    </source>
</evidence>
<protein>
    <submittedName>
        <fullName evidence="5">Bromodomain-containing protein</fullName>
    </submittedName>
</protein>
<proteinExistence type="predicted"/>
<dbReference type="Gene3D" id="1.20.920.10">
    <property type="entry name" value="Bromodomain-like"/>
    <property type="match status" value="1"/>
</dbReference>
<name>A0A1X2GGE9_9FUNG</name>
<dbReference type="SUPFAM" id="SSF47370">
    <property type="entry name" value="Bromodomain"/>
    <property type="match status" value="1"/>
</dbReference>
<dbReference type="Proteomes" id="UP000242146">
    <property type="component" value="Unassembled WGS sequence"/>
</dbReference>
<dbReference type="EMBL" id="MCGT01000016">
    <property type="protein sequence ID" value="ORX53201.1"/>
    <property type="molecule type" value="Genomic_DNA"/>
</dbReference>
<accession>A0A1X2GGE9</accession>
<sequence length="515" mass="57153">MQIGGKRPFALLQQDQDYNNSQDDSQPIDDDDDFEYEDDFDDDDNESVDTHRRQSTSSTATNHTTSSTSKHAKKRKAKSQSSKPKKRGRPTNKAVARAATVAAHRAAAASDKERKKDFKVICGKTLDALIKKDAYGFFIEPVNTAIVKDYLTVVKRPMDFSTMKKNLAADKYHSTQDFQSDFSLIVNNAKLYNAPDTVYWKSAEKLQSFGLKAIQRMEKQILEESPPPPSSTSTHFLIPASYASSTHPLTSPSSSWRRKSVKEEEVDIMSLDGPSPPFRKFSTVLIKTESERTTREPSLDPSHRPSSKKKKKKHADAGVTYSSDGSIQAVPGAVDVYAILPPGPQFHEQPRITILNPQALPSAFYSFSRGYHDEWHSHRHFVQSSMFSDFGPFPFTTLGTGTPAMFYHPDTAHRVYAMYGDDTGEAYLKSLWRFYQDIGLGDMALATSEHITDHAWDLAQPVIDAVDPSTKKLKDPLPASQPISTGFGVVNINELLASAAASLESTPPEPAPAEP</sequence>
<evidence type="ECO:0000259" key="4">
    <source>
        <dbReference type="PROSITE" id="PS50014"/>
    </source>
</evidence>
<organism evidence="5 6">
    <name type="scientific">Hesseltinella vesiculosa</name>
    <dbReference type="NCBI Taxonomy" id="101127"/>
    <lineage>
        <taxon>Eukaryota</taxon>
        <taxon>Fungi</taxon>
        <taxon>Fungi incertae sedis</taxon>
        <taxon>Mucoromycota</taxon>
        <taxon>Mucoromycotina</taxon>
        <taxon>Mucoromycetes</taxon>
        <taxon>Mucorales</taxon>
        <taxon>Cunninghamellaceae</taxon>
        <taxon>Hesseltinella</taxon>
    </lineage>
</organism>
<dbReference type="InterPro" id="IPR001487">
    <property type="entry name" value="Bromodomain"/>
</dbReference>
<dbReference type="GO" id="GO:0005634">
    <property type="term" value="C:nucleus"/>
    <property type="evidence" value="ECO:0007669"/>
    <property type="project" value="TreeGrafter"/>
</dbReference>
<keyword evidence="6" id="KW-1185">Reference proteome</keyword>
<dbReference type="GO" id="GO:0006357">
    <property type="term" value="P:regulation of transcription by RNA polymerase II"/>
    <property type="evidence" value="ECO:0007669"/>
    <property type="project" value="TreeGrafter"/>
</dbReference>
<dbReference type="InterPro" id="IPR051831">
    <property type="entry name" value="Bromodomain_contain_prot"/>
</dbReference>
<evidence type="ECO:0000256" key="2">
    <source>
        <dbReference type="PROSITE-ProRule" id="PRU00035"/>
    </source>
</evidence>